<proteinExistence type="inferred from homology"/>
<dbReference type="PANTHER" id="PTHR46017:SF2">
    <property type="entry name" value="MANNOSYLGLYCERATE HYDROLASE"/>
    <property type="match status" value="1"/>
</dbReference>
<dbReference type="PANTHER" id="PTHR46017">
    <property type="entry name" value="ALPHA-MANNOSIDASE 2C1"/>
    <property type="match status" value="1"/>
</dbReference>
<dbReference type="GO" id="GO:0006013">
    <property type="term" value="P:mannose metabolic process"/>
    <property type="evidence" value="ECO:0007669"/>
    <property type="project" value="InterPro"/>
</dbReference>
<reference evidence="6 7" key="1">
    <citation type="submission" date="2017-08" db="EMBL/GenBank/DDBJ databases">
        <title>Substantial Increase in Enzyme Production by Combined Drug-Resistance Mutations in Paenibacillus agaridevorans.</title>
        <authorList>
            <person name="Tanaka Y."/>
            <person name="Funane K."/>
            <person name="Hosaka T."/>
            <person name="Shiwa Y."/>
            <person name="Fujita N."/>
            <person name="Miyazaki T."/>
            <person name="Yoshikawa H."/>
            <person name="Murakami K."/>
            <person name="Kasahara K."/>
            <person name="Inaoka T."/>
            <person name="Hiraga Y."/>
            <person name="Ochi K."/>
        </authorList>
    </citation>
    <scope>NUCLEOTIDE SEQUENCE [LARGE SCALE GENOMIC DNA]</scope>
    <source>
        <strain evidence="6 7">T-3040</strain>
    </source>
</reference>
<evidence type="ECO:0000256" key="2">
    <source>
        <dbReference type="ARBA" id="ARBA00022723"/>
    </source>
</evidence>
<dbReference type="InterPro" id="IPR037094">
    <property type="entry name" value="Glyco_hydro_38_cen_sf"/>
</dbReference>
<dbReference type="GO" id="GO:0046872">
    <property type="term" value="F:metal ion binding"/>
    <property type="evidence" value="ECO:0007669"/>
    <property type="project" value="UniProtKB-KW"/>
</dbReference>
<dbReference type="Proteomes" id="UP000245202">
    <property type="component" value="Unassembled WGS sequence"/>
</dbReference>
<dbReference type="SUPFAM" id="SSF88713">
    <property type="entry name" value="Glycoside hydrolase/deacetylase"/>
    <property type="match status" value="1"/>
</dbReference>
<name>A0A2R5ETA1_9BACL</name>
<dbReference type="InterPro" id="IPR000602">
    <property type="entry name" value="Glyco_hydro_38_N"/>
</dbReference>
<keyword evidence="7" id="KW-1185">Reference proteome</keyword>
<dbReference type="Pfam" id="PF07748">
    <property type="entry name" value="Glyco_hydro_38C"/>
    <property type="match status" value="1"/>
</dbReference>
<comment type="similarity">
    <text evidence="1">Belongs to the glycosyl hydrolase 38 family.</text>
</comment>
<evidence type="ECO:0000313" key="6">
    <source>
        <dbReference type="EMBL" id="GBG09365.1"/>
    </source>
</evidence>
<dbReference type="GO" id="GO:0030246">
    <property type="term" value="F:carbohydrate binding"/>
    <property type="evidence" value="ECO:0007669"/>
    <property type="project" value="InterPro"/>
</dbReference>
<dbReference type="InterPro" id="IPR011682">
    <property type="entry name" value="Glyco_hydro_38_C"/>
</dbReference>
<dbReference type="InterPro" id="IPR027291">
    <property type="entry name" value="Glyco_hydro_38_N_sf"/>
</dbReference>
<organism evidence="6 7">
    <name type="scientific">Paenibacillus agaridevorans</name>
    <dbReference type="NCBI Taxonomy" id="171404"/>
    <lineage>
        <taxon>Bacteria</taxon>
        <taxon>Bacillati</taxon>
        <taxon>Bacillota</taxon>
        <taxon>Bacilli</taxon>
        <taxon>Bacillales</taxon>
        <taxon>Paenibacillaceae</taxon>
        <taxon>Paenibacillus</taxon>
    </lineage>
</organism>
<keyword evidence="4" id="KW-0326">Glycosidase</keyword>
<dbReference type="RefSeq" id="WP_108994119.1">
    <property type="nucleotide sequence ID" value="NZ_BDQX01000230.1"/>
</dbReference>
<evidence type="ECO:0000256" key="1">
    <source>
        <dbReference type="ARBA" id="ARBA00009792"/>
    </source>
</evidence>
<keyword evidence="2" id="KW-0479">Metal-binding</keyword>
<dbReference type="Pfam" id="PF01074">
    <property type="entry name" value="Glyco_hydro_38N"/>
    <property type="match status" value="1"/>
</dbReference>
<dbReference type="Gene3D" id="2.70.98.30">
    <property type="entry name" value="Golgi alpha-mannosidase II, domain 4"/>
    <property type="match status" value="1"/>
</dbReference>
<dbReference type="InterPro" id="IPR015341">
    <property type="entry name" value="Glyco_hydro_38_cen"/>
</dbReference>
<dbReference type="EMBL" id="BDQX01000230">
    <property type="protein sequence ID" value="GBG09365.1"/>
    <property type="molecule type" value="Genomic_DNA"/>
</dbReference>
<feature type="domain" description="Glycoside hydrolase family 38 central" evidence="5">
    <location>
        <begin position="304"/>
        <end position="377"/>
    </location>
</feature>
<dbReference type="GO" id="GO:0009313">
    <property type="term" value="P:oligosaccharide catabolic process"/>
    <property type="evidence" value="ECO:0007669"/>
    <property type="project" value="TreeGrafter"/>
</dbReference>
<dbReference type="SMART" id="SM00872">
    <property type="entry name" value="Alpha-mann_mid"/>
    <property type="match status" value="1"/>
</dbReference>
<dbReference type="Gene3D" id="1.20.1270.50">
    <property type="entry name" value="Glycoside hydrolase family 38, central domain"/>
    <property type="match status" value="1"/>
</dbReference>
<evidence type="ECO:0000256" key="4">
    <source>
        <dbReference type="ARBA" id="ARBA00023295"/>
    </source>
</evidence>
<dbReference type="Gene3D" id="3.20.110.10">
    <property type="entry name" value="Glycoside hydrolase 38, N terminal domain"/>
    <property type="match status" value="1"/>
</dbReference>
<dbReference type="Pfam" id="PF17677">
    <property type="entry name" value="Glyco_hydro38C2"/>
    <property type="match status" value="1"/>
</dbReference>
<keyword evidence="3 6" id="KW-0378">Hydrolase</keyword>
<dbReference type="InterPro" id="IPR028995">
    <property type="entry name" value="Glyco_hydro_57/38_cen_sf"/>
</dbReference>
<dbReference type="GO" id="GO:0004559">
    <property type="term" value="F:alpha-mannosidase activity"/>
    <property type="evidence" value="ECO:0007669"/>
    <property type="project" value="InterPro"/>
</dbReference>
<evidence type="ECO:0000259" key="5">
    <source>
        <dbReference type="SMART" id="SM00872"/>
    </source>
</evidence>
<protein>
    <submittedName>
        <fullName evidence="6">Glycoside hydrolase family 38</fullName>
    </submittedName>
</protein>
<dbReference type="Pfam" id="PF09261">
    <property type="entry name" value="Alpha-mann_mid"/>
    <property type="match status" value="1"/>
</dbReference>
<dbReference type="Gene3D" id="2.60.40.2220">
    <property type="match status" value="1"/>
</dbReference>
<dbReference type="InterPro" id="IPR041147">
    <property type="entry name" value="GH38_C"/>
</dbReference>
<evidence type="ECO:0000256" key="3">
    <source>
        <dbReference type="ARBA" id="ARBA00022801"/>
    </source>
</evidence>
<dbReference type="AlphaFoldDB" id="A0A2R5ETA1"/>
<comment type="caution">
    <text evidence="6">The sequence shown here is derived from an EMBL/GenBank/DDBJ whole genome shotgun (WGS) entry which is preliminary data.</text>
</comment>
<dbReference type="SUPFAM" id="SSF88688">
    <property type="entry name" value="Families 57/38 glycoside transferase middle domain"/>
    <property type="match status" value="1"/>
</dbReference>
<sequence>MEKKRIEKMYVLSQTHWDREWYQDFQSFRTRLVYMMDELIDYMEQNADYRFFTMDGQTIMLDDYLEIRPENRDRLQRLIQDNRIAIGPWYVMPDEFLVSGESLIRNLLRGIRDARSWGVEAMLSGYVTDMFGHNSQLPQILRGFGIDNAVLFRGFRGDADPAEIWWEGADGSRVLGLKLDEDRSYSDFYFALRWPFYDRDNAYEEHQDELMERAMMLMEYKNKRATTTIALSMDGVDHVEIEPQLPWMLKTLSENKKLNVQFVHAHLETYLQDLRGKVGDLRVYKGEQKELAYNGLNNWVPENTLSSRVHLKQHNQHCENLIEKWAEPLGVMTALEGRTYSKSFIKKAWEFVLQNHPHDSICGCSIDQVHQDMIYRFDQSRLISEQMIYEQMSYISNHLNEEQLGGNHAFTVFNPSQSSVEGIFEVELSLPANSDVSVTMKNSLNGTSFRIYDAEHNEIPYQLLTIQTNSMHLYRPYRELPRGEAVDRFRIAMPGKVPAFGYSVYTLERYTIENHAPLEYSAPKLIAPVRYPGSMQMDEHTWDNGRIRLRVTSNGTIQVTDVQTGRFYEGLLLLEDEADIGDGWSHVSPINNETVRSSGVQATISTVYDGPYQACIRIQLNLRVPRGIESDENSRSKEWVDMPITTWVELKKGDPIIYCRTSVHNTARNHRLRILFPSGLDTQHYHTSTPFDLVKRQIQRPDRSDYLRKDFEVVPHNGIVTVDDHKDGLAIYSKGLYEVVVRDNNQRTIALTLFRSTSKEVLSDGSDGGQLLRELEFSYAIRPFAIAETHPAPLWKEHQQYVTGIRSLNRKPGKLYRETQQQGAGGLSLSKSYLTHTSPALIVSAFKQSEDHDNSYIVRLFNVTEQEGAGTLTFERAIASAELVNLDEAPIADLPVTAREINVTAKAKQIITVKVTLV</sequence>
<accession>A0A2R5ETA1</accession>
<gene>
    <name evidence="6" type="ORF">PAT3040_04009</name>
</gene>
<dbReference type="InterPro" id="IPR011330">
    <property type="entry name" value="Glyco_hydro/deAcase_b/a-brl"/>
</dbReference>
<dbReference type="InterPro" id="IPR011013">
    <property type="entry name" value="Gal_mutarotase_sf_dom"/>
</dbReference>
<evidence type="ECO:0000313" key="7">
    <source>
        <dbReference type="Proteomes" id="UP000245202"/>
    </source>
</evidence>
<dbReference type="SUPFAM" id="SSF74650">
    <property type="entry name" value="Galactose mutarotase-like"/>
    <property type="match status" value="1"/>
</dbReference>